<organism evidence="11">
    <name type="scientific">Spongospora subterranea</name>
    <dbReference type="NCBI Taxonomy" id="70186"/>
    <lineage>
        <taxon>Eukaryota</taxon>
        <taxon>Sar</taxon>
        <taxon>Rhizaria</taxon>
        <taxon>Endomyxa</taxon>
        <taxon>Phytomyxea</taxon>
        <taxon>Plasmodiophorida</taxon>
        <taxon>Plasmodiophoridae</taxon>
        <taxon>Spongospora</taxon>
    </lineage>
</organism>
<comment type="subcellular location">
    <subcellularLocation>
        <location evidence="1">Endomembrane system</location>
        <topology evidence="1">Multi-pass membrane protein</topology>
    </subcellularLocation>
</comment>
<dbReference type="HAMAP" id="MF_01129">
    <property type="entry name" value="PPase_energized_pump"/>
    <property type="match status" value="1"/>
</dbReference>
<evidence type="ECO:0000256" key="6">
    <source>
        <dbReference type="ARBA" id="ARBA00022967"/>
    </source>
</evidence>
<dbReference type="AlphaFoldDB" id="A0A0H5RKF6"/>
<dbReference type="GO" id="GO:0004427">
    <property type="term" value="F:inorganic diphosphate phosphatase activity"/>
    <property type="evidence" value="ECO:0007669"/>
    <property type="project" value="InterPro"/>
</dbReference>
<dbReference type="EMBL" id="HACM01008772">
    <property type="protein sequence ID" value="CRZ09214.1"/>
    <property type="molecule type" value="Transcribed_RNA"/>
</dbReference>
<dbReference type="PIRSF" id="PIRSF001265">
    <property type="entry name" value="H+-PPase"/>
    <property type="match status" value="1"/>
</dbReference>
<dbReference type="NCBIfam" id="NF001953">
    <property type="entry name" value="PRK00733.2-1"/>
    <property type="match status" value="1"/>
</dbReference>
<feature type="transmembrane region" description="Helical" evidence="10">
    <location>
        <begin position="169"/>
        <end position="195"/>
    </location>
</feature>
<feature type="transmembrane region" description="Helical" evidence="10">
    <location>
        <begin position="580"/>
        <end position="598"/>
    </location>
</feature>
<evidence type="ECO:0000256" key="1">
    <source>
        <dbReference type="ARBA" id="ARBA00004127"/>
    </source>
</evidence>
<evidence type="ECO:0000256" key="9">
    <source>
        <dbReference type="ARBA" id="ARBA00023136"/>
    </source>
</evidence>
<feature type="transmembrane region" description="Helical" evidence="10">
    <location>
        <begin position="139"/>
        <end position="157"/>
    </location>
</feature>
<feature type="transmembrane region" description="Helical" evidence="10">
    <location>
        <begin position="400"/>
        <end position="422"/>
    </location>
</feature>
<evidence type="ECO:0000256" key="10">
    <source>
        <dbReference type="SAM" id="Phobius"/>
    </source>
</evidence>
<reference evidence="11" key="1">
    <citation type="submission" date="2015-04" db="EMBL/GenBank/DDBJ databases">
        <title>The genome sequence of the plant pathogenic Rhizarian Plasmodiophora brassicae reveals insights in its biotrophic life cycle and the origin of chitin synthesis.</title>
        <authorList>
            <person name="Schwelm A."/>
            <person name="Fogelqvist J."/>
            <person name="Knaust A."/>
            <person name="Julke S."/>
            <person name="Lilja T."/>
            <person name="Dhandapani V."/>
            <person name="Bonilla-Rosso G."/>
            <person name="Karlsson M."/>
            <person name="Shevchenko A."/>
            <person name="Choi S.R."/>
            <person name="Kim H.G."/>
            <person name="Park J.Y."/>
            <person name="Lim Y.P."/>
            <person name="Ludwig-Muller J."/>
            <person name="Dixelius C."/>
        </authorList>
    </citation>
    <scope>NUCLEOTIDE SEQUENCE</scope>
    <source>
        <tissue evidence="11">Potato root galls</tissue>
    </source>
</reference>
<dbReference type="InterPro" id="IPR004131">
    <property type="entry name" value="PPase-energised_H-pump"/>
</dbReference>
<dbReference type="EC" id="7.1.3.1" evidence="2"/>
<keyword evidence="6" id="KW-1278">Translocase</keyword>
<evidence type="ECO:0000256" key="5">
    <source>
        <dbReference type="ARBA" id="ARBA00022842"/>
    </source>
</evidence>
<dbReference type="NCBIfam" id="TIGR01104">
    <property type="entry name" value="V_PPase"/>
    <property type="match status" value="1"/>
</dbReference>
<keyword evidence="7 10" id="KW-1133">Transmembrane helix</keyword>
<feature type="transmembrane region" description="Helical" evidence="10">
    <location>
        <begin position="228"/>
        <end position="252"/>
    </location>
</feature>
<feature type="transmembrane region" description="Helical" evidence="10">
    <location>
        <begin position="517"/>
        <end position="537"/>
    </location>
</feature>
<dbReference type="PANTHER" id="PTHR31998">
    <property type="entry name" value="K(+)-INSENSITIVE PYROPHOSPHATE-ENERGIZED PROTON PUMP"/>
    <property type="match status" value="1"/>
</dbReference>
<evidence type="ECO:0000256" key="8">
    <source>
        <dbReference type="ARBA" id="ARBA00023065"/>
    </source>
</evidence>
<keyword evidence="9 10" id="KW-0472">Membrane</keyword>
<evidence type="ECO:0000256" key="3">
    <source>
        <dbReference type="ARBA" id="ARBA00022448"/>
    </source>
</evidence>
<feature type="transmembrane region" description="Helical" evidence="10">
    <location>
        <begin position="619"/>
        <end position="638"/>
    </location>
</feature>
<dbReference type="GO" id="GO:0009678">
    <property type="term" value="F:diphosphate hydrolysis-driven proton transmembrane transporter activity"/>
    <property type="evidence" value="ECO:0007669"/>
    <property type="project" value="UniProtKB-EC"/>
</dbReference>
<feature type="transmembrane region" description="Helical" evidence="10">
    <location>
        <begin position="690"/>
        <end position="708"/>
    </location>
</feature>
<keyword evidence="5" id="KW-0460">Magnesium</keyword>
<feature type="transmembrane region" description="Helical" evidence="10">
    <location>
        <begin position="60"/>
        <end position="79"/>
    </location>
</feature>
<proteinExistence type="inferred from homology"/>
<dbReference type="Pfam" id="PF03030">
    <property type="entry name" value="H_PPase"/>
    <property type="match status" value="1"/>
</dbReference>
<evidence type="ECO:0000256" key="7">
    <source>
        <dbReference type="ARBA" id="ARBA00022989"/>
    </source>
</evidence>
<feature type="transmembrane region" description="Helical" evidence="10">
    <location>
        <begin position="784"/>
        <end position="804"/>
    </location>
</feature>
<keyword evidence="4 10" id="KW-0812">Transmembrane</keyword>
<evidence type="ECO:0000256" key="2">
    <source>
        <dbReference type="ARBA" id="ARBA00013242"/>
    </source>
</evidence>
<sequence>MRPEFRPRSTVSMRSAGGAVESGYTGVNVGDNYDYETGGGLLPSKSYGGGSNTIVEFDQYMMVMASVCIACAVFGLFAIPGAGKIVVSFVMIVCAGSFLFCSFLTRWILSKDTGTPAMRVISDAIREGSEGFLRVQYSTVAYMALVVSAVLFIIYLCRDAQSVFVSSFTLASITALSFLIGAFCSALAGFVGVWVSVRVNIRVASAAARHSYSDALQLAFRGGAVSSVLSAAMCITGLCALYVCFHLFFVVIGGMPPQQVPMMMGGYGFGASFVALFMQLGGGIYTKAADVGADMVGKIEKDIPEDDPRNPAVIADLVGDNVGDCAGSMADVFESIAAEIIGTMILAGSLAYKANLSNPENFVFFPLVIHALDLVISGVGIMLVRSENDREDPLSSMKRAYVVCIGIALVAFFFSTRLLLYTDVAPNAWWHFGLCGLVGIVCSYFLVITTQYYTDYQNAPVKKIASSSSTGHGTNIIAGVSVGMESTALPVVIISVSLLSAHALGASSGIPGNSSGLFGIAIATMGMLCTAVFILSMNNFGPIADNAGGIVEMSDQSESARKITDRLDAVGNVTKAATKGYAVGGSALACFVLFQAFLDEVNEFSKVPLHVVDIAKVEVIVGGLLGIGLVFLFTGWAIDAVGRTAQEVVWEVRRQFKENPGIMEWKTKPEYGKCVQIVTKAALKEMVKPAALALCCPVAIGFIFKWVGNITGRPLLGVEVLASFLLFGTLTGLVMAIFLDNSGGAWDNCKKLIESTGGKGSETHKAAVTGDTVGDPFKDTAGPALHVIITTMSTTALVLGPMFIGTQ</sequence>
<evidence type="ECO:0000256" key="4">
    <source>
        <dbReference type="ARBA" id="ARBA00022692"/>
    </source>
</evidence>
<feature type="transmembrane region" description="Helical" evidence="10">
    <location>
        <begin position="86"/>
        <end position="109"/>
    </location>
</feature>
<accession>A0A0H5RKF6</accession>
<evidence type="ECO:0000313" key="11">
    <source>
        <dbReference type="EMBL" id="CRZ09214.1"/>
    </source>
</evidence>
<keyword evidence="8" id="KW-0406">Ion transport</keyword>
<feature type="transmembrane region" description="Helical" evidence="10">
    <location>
        <begin position="720"/>
        <end position="739"/>
    </location>
</feature>
<keyword evidence="3" id="KW-0813">Transport</keyword>
<feature type="transmembrane region" description="Helical" evidence="10">
    <location>
        <begin position="264"/>
        <end position="285"/>
    </location>
</feature>
<feature type="transmembrane region" description="Helical" evidence="10">
    <location>
        <begin position="428"/>
        <end position="447"/>
    </location>
</feature>
<dbReference type="GO" id="GO:0016020">
    <property type="term" value="C:membrane"/>
    <property type="evidence" value="ECO:0007669"/>
    <property type="project" value="InterPro"/>
</dbReference>
<feature type="transmembrane region" description="Helical" evidence="10">
    <location>
        <begin position="362"/>
        <end position="384"/>
    </location>
</feature>
<protein>
    <recommendedName>
        <fullName evidence="2">H(+)-exporting diphosphatase</fullName>
        <ecNumber evidence="2">7.1.3.1</ecNumber>
    </recommendedName>
</protein>
<dbReference type="GO" id="GO:0012505">
    <property type="term" value="C:endomembrane system"/>
    <property type="evidence" value="ECO:0007669"/>
    <property type="project" value="UniProtKB-SubCell"/>
</dbReference>
<dbReference type="NCBIfam" id="NF001960">
    <property type="entry name" value="PRK00733.3-5"/>
    <property type="match status" value="1"/>
</dbReference>
<name>A0A0H5RKF6_9EUKA</name>